<name>A0A328KN61_9LACT</name>
<dbReference type="InterPro" id="IPR038595">
    <property type="entry name" value="LOR_sf"/>
</dbReference>
<dbReference type="InterPro" id="IPR007612">
    <property type="entry name" value="LOR"/>
</dbReference>
<dbReference type="Proteomes" id="UP000249099">
    <property type="component" value="Unassembled WGS sequence"/>
</dbReference>
<dbReference type="EMBL" id="NAQV01000004">
    <property type="protein sequence ID" value="RAN64866.1"/>
    <property type="molecule type" value="Genomic_DNA"/>
</dbReference>
<dbReference type="SUPFAM" id="SSF54518">
    <property type="entry name" value="Tubby C-terminal domain-like"/>
    <property type="match status" value="1"/>
</dbReference>
<evidence type="ECO:0000313" key="3">
    <source>
        <dbReference type="EMBL" id="RAN64866.1"/>
    </source>
</evidence>
<organism evidence="3 4">
    <name type="scientific">Dolosigranulum pigrum</name>
    <dbReference type="NCBI Taxonomy" id="29394"/>
    <lineage>
        <taxon>Bacteria</taxon>
        <taxon>Bacillati</taxon>
        <taxon>Bacillota</taxon>
        <taxon>Bacilli</taxon>
        <taxon>Lactobacillales</taxon>
        <taxon>Carnobacteriaceae</taxon>
        <taxon>Dolosigranulum</taxon>
    </lineage>
</organism>
<dbReference type="Gene3D" id="2.40.160.200">
    <property type="entry name" value="LURP1-related"/>
    <property type="match status" value="1"/>
</dbReference>
<reference evidence="2 5" key="2">
    <citation type="submission" date="2019-07" db="EMBL/GenBank/DDBJ databases">
        <title>Genome assembly of a nasal isolate of Dolosigranulum pigrum from a chronic sinusitis patient.</title>
        <authorList>
            <person name="Baig S."/>
            <person name="Overballe-Petersen S."/>
            <person name="Kaspar U."/>
            <person name="Rendboe A."/>
            <person name="de Man T."/>
            <person name="Liu C."/>
            <person name="Price L.B."/>
            <person name="Stegger M."/>
            <person name="Becker K."/>
            <person name="Skytt Andersen P."/>
        </authorList>
    </citation>
    <scope>NUCLEOTIDE SEQUENCE [LARGE SCALE GENOMIC DNA]</scope>
    <source>
        <strain evidence="2 5">83VPs-KB5</strain>
    </source>
</reference>
<reference evidence="3 4" key="1">
    <citation type="submission" date="2017-03" db="EMBL/GenBank/DDBJ databases">
        <title>wgs assembly of Dolosigranulum pigrum KPL CDC strains.</title>
        <authorList>
            <person name="Brugger S.D."/>
            <person name="Pettigrew M."/>
            <person name="Kong Y."/>
            <person name="Lemon K.P."/>
        </authorList>
    </citation>
    <scope>NUCLEOTIDE SEQUENCE [LARGE SCALE GENOMIC DNA]</scope>
    <source>
        <strain evidence="3 4">KPL1931_CDC4294-98</strain>
    </source>
</reference>
<dbReference type="Pfam" id="PF04525">
    <property type="entry name" value="LOR"/>
    <property type="match status" value="1"/>
</dbReference>
<sequence length="159" mass="18508">MIYHIKQKILSFKDEFTIYNAQGQELFYVEEKLLSFGKKFFMRDREGREVLSIEEKVLSLLATYEVYIGGQLAATVKKDVSFFRPKYTIQGLDWEIQGDFLAHDYRITEDGRTIANVSKAYLSWSDTYQIDIVDEEYADVLLGIVIVIDAVLAQNRRNN</sequence>
<evidence type="ECO:0000313" key="4">
    <source>
        <dbReference type="Proteomes" id="UP000249099"/>
    </source>
</evidence>
<accession>A0A328KN61</accession>
<evidence type="ECO:0000313" key="2">
    <source>
        <dbReference type="EMBL" id="QDO92079.1"/>
    </source>
</evidence>
<evidence type="ECO:0008006" key="6">
    <source>
        <dbReference type="Google" id="ProtNLM"/>
    </source>
</evidence>
<evidence type="ECO:0000313" key="5">
    <source>
        <dbReference type="Proteomes" id="UP000315953"/>
    </source>
</evidence>
<dbReference type="KEGG" id="dpm:FNV33_08760"/>
<dbReference type="OrthoDB" id="652307at2"/>
<dbReference type="Proteomes" id="UP000315953">
    <property type="component" value="Chromosome"/>
</dbReference>
<protein>
    <recommendedName>
        <fullName evidence="6">LURP-one-related family protein</fullName>
    </recommendedName>
</protein>
<dbReference type="RefSeq" id="WP_112786991.1">
    <property type="nucleotide sequence ID" value="NZ_CALFGV010000014.1"/>
</dbReference>
<evidence type="ECO:0000256" key="1">
    <source>
        <dbReference type="ARBA" id="ARBA00005437"/>
    </source>
</evidence>
<dbReference type="AlphaFoldDB" id="A0A328KN61"/>
<dbReference type="InterPro" id="IPR025659">
    <property type="entry name" value="Tubby-like_C"/>
</dbReference>
<comment type="similarity">
    <text evidence="1">Belongs to the LOR family.</text>
</comment>
<proteinExistence type="inferred from homology"/>
<gene>
    <name evidence="3" type="ORF">B8A44_01345</name>
    <name evidence="2" type="ORF">FNV33_08760</name>
</gene>
<dbReference type="EMBL" id="CP041626">
    <property type="protein sequence ID" value="QDO92079.1"/>
    <property type="molecule type" value="Genomic_DNA"/>
</dbReference>